<dbReference type="EMBL" id="BMXE01000001">
    <property type="protein sequence ID" value="GHB22890.1"/>
    <property type="molecule type" value="Genomic_DNA"/>
</dbReference>
<evidence type="ECO:0000313" key="2">
    <source>
        <dbReference type="Proteomes" id="UP000637980"/>
    </source>
</evidence>
<proteinExistence type="predicted"/>
<reference evidence="2" key="1">
    <citation type="journal article" date="2019" name="Int. J. Syst. Evol. Microbiol.">
        <title>The Global Catalogue of Microorganisms (GCM) 10K type strain sequencing project: providing services to taxonomists for standard genome sequencing and annotation.</title>
        <authorList>
            <consortium name="The Broad Institute Genomics Platform"/>
            <consortium name="The Broad Institute Genome Sequencing Center for Infectious Disease"/>
            <person name="Wu L."/>
            <person name="Ma J."/>
        </authorList>
    </citation>
    <scope>NUCLEOTIDE SEQUENCE [LARGE SCALE GENOMIC DNA]</scope>
    <source>
        <strain evidence="2">KCTC 12861</strain>
    </source>
</reference>
<comment type="caution">
    <text evidence="1">The sequence shown here is derived from an EMBL/GenBank/DDBJ whole genome shotgun (WGS) entry which is preliminary data.</text>
</comment>
<gene>
    <name evidence="1" type="ORF">GCM10007094_08900</name>
</gene>
<evidence type="ECO:0000313" key="1">
    <source>
        <dbReference type="EMBL" id="GHB22890.1"/>
    </source>
</evidence>
<accession>A0ABQ3E8N6</accession>
<protein>
    <submittedName>
        <fullName evidence="1">Uncharacterized protein</fullName>
    </submittedName>
</protein>
<name>A0ABQ3E8N6_9HYPH</name>
<keyword evidence="2" id="KW-1185">Reference proteome</keyword>
<dbReference type="Proteomes" id="UP000637980">
    <property type="component" value="Unassembled WGS sequence"/>
</dbReference>
<organism evidence="1 2">
    <name type="scientific">Pseudovibrio japonicus</name>
    <dbReference type="NCBI Taxonomy" id="366534"/>
    <lineage>
        <taxon>Bacteria</taxon>
        <taxon>Pseudomonadati</taxon>
        <taxon>Pseudomonadota</taxon>
        <taxon>Alphaproteobacteria</taxon>
        <taxon>Hyphomicrobiales</taxon>
        <taxon>Stappiaceae</taxon>
        <taxon>Pseudovibrio</taxon>
    </lineage>
</organism>
<sequence>MRQNPQFGDLLRNAGKNKGNKLLLRCGKLKVAPHVSPHPCVSLLDLRVARALFS</sequence>